<protein>
    <submittedName>
        <fullName evidence="1">Uncharacterized protein</fullName>
    </submittedName>
</protein>
<gene>
    <name evidence="1" type="ORF">Zmor_022525</name>
</gene>
<dbReference type="Proteomes" id="UP001168821">
    <property type="component" value="Unassembled WGS sequence"/>
</dbReference>
<comment type="caution">
    <text evidence="1">The sequence shown here is derived from an EMBL/GenBank/DDBJ whole genome shotgun (WGS) entry which is preliminary data.</text>
</comment>
<sequence>MNRFGKNSSADIDEAIDNLKPLNTTKTENYIWKQFQEFCKQRNYELTVWTSIGKTAQGGHENLVDSKWLTLNKENEDLCPVRLYEKMTFKRTPNIKTNRLF</sequence>
<evidence type="ECO:0000313" key="2">
    <source>
        <dbReference type="Proteomes" id="UP001168821"/>
    </source>
</evidence>
<dbReference type="EMBL" id="JALNTZ010000007">
    <property type="protein sequence ID" value="KAJ3644823.1"/>
    <property type="molecule type" value="Genomic_DNA"/>
</dbReference>
<evidence type="ECO:0000313" key="1">
    <source>
        <dbReference type="EMBL" id="KAJ3644823.1"/>
    </source>
</evidence>
<accession>A0AA38HVS9</accession>
<dbReference type="AlphaFoldDB" id="A0AA38HVS9"/>
<keyword evidence="2" id="KW-1185">Reference proteome</keyword>
<reference evidence="1" key="1">
    <citation type="journal article" date="2023" name="G3 (Bethesda)">
        <title>Whole genome assemblies of Zophobas morio and Tenebrio molitor.</title>
        <authorList>
            <person name="Kaur S."/>
            <person name="Stinson S.A."/>
            <person name="diCenzo G.C."/>
        </authorList>
    </citation>
    <scope>NUCLEOTIDE SEQUENCE</scope>
    <source>
        <strain evidence="1">QUZm001</strain>
    </source>
</reference>
<proteinExistence type="predicted"/>
<name>A0AA38HVS9_9CUCU</name>
<organism evidence="1 2">
    <name type="scientific">Zophobas morio</name>
    <dbReference type="NCBI Taxonomy" id="2755281"/>
    <lineage>
        <taxon>Eukaryota</taxon>
        <taxon>Metazoa</taxon>
        <taxon>Ecdysozoa</taxon>
        <taxon>Arthropoda</taxon>
        <taxon>Hexapoda</taxon>
        <taxon>Insecta</taxon>
        <taxon>Pterygota</taxon>
        <taxon>Neoptera</taxon>
        <taxon>Endopterygota</taxon>
        <taxon>Coleoptera</taxon>
        <taxon>Polyphaga</taxon>
        <taxon>Cucujiformia</taxon>
        <taxon>Tenebrionidae</taxon>
        <taxon>Zophobas</taxon>
    </lineage>
</organism>